<evidence type="ECO:0000313" key="21">
    <source>
        <dbReference type="Proteomes" id="UP000323392"/>
    </source>
</evidence>
<proteinExistence type="inferred from homology"/>
<dbReference type="STRING" id="1121328.JWYL7_1131"/>
<dbReference type="GO" id="GO:0003723">
    <property type="term" value="F:RNA binding"/>
    <property type="evidence" value="ECO:0007669"/>
    <property type="project" value="UniProtKB-UniRule"/>
</dbReference>
<dbReference type="Gene3D" id="3.30.420.10">
    <property type="entry name" value="Ribonuclease H-like superfamily/Ribonuclease H"/>
    <property type="match status" value="1"/>
</dbReference>
<dbReference type="RefSeq" id="WP_066070272.1">
    <property type="nucleotide sequence ID" value="NZ_FRBG01000012.1"/>
</dbReference>
<feature type="domain" description="RNase H type-2" evidence="17">
    <location>
        <begin position="74"/>
        <end position="263"/>
    </location>
</feature>
<evidence type="ECO:0000256" key="7">
    <source>
        <dbReference type="ARBA" id="ARBA00019179"/>
    </source>
</evidence>
<dbReference type="InterPro" id="IPR024567">
    <property type="entry name" value="RNase_HII/HIII_dom"/>
</dbReference>
<evidence type="ECO:0000256" key="14">
    <source>
        <dbReference type="HAMAP-Rule" id="MF_00052"/>
    </source>
</evidence>
<dbReference type="GO" id="GO:0030145">
    <property type="term" value="F:manganese ion binding"/>
    <property type="evidence" value="ECO:0007669"/>
    <property type="project" value="UniProtKB-UniRule"/>
</dbReference>
<dbReference type="PROSITE" id="PS51975">
    <property type="entry name" value="RNASE_H_2"/>
    <property type="match status" value="1"/>
</dbReference>
<dbReference type="InterPro" id="IPR012337">
    <property type="entry name" value="RNaseH-like_sf"/>
</dbReference>
<keyword evidence="10 14" id="KW-0479">Metal-binding</keyword>
<evidence type="ECO:0000256" key="4">
    <source>
        <dbReference type="ARBA" id="ARBA00004496"/>
    </source>
</evidence>
<reference evidence="19 21" key="2">
    <citation type="submission" date="2016-11" db="EMBL/GenBank/DDBJ databases">
        <authorList>
            <person name="Varghese N."/>
            <person name="Submissions S."/>
        </authorList>
    </citation>
    <scope>NUCLEOTIDE SEQUENCE [LARGE SCALE GENOMIC DNA]</scope>
    <source>
        <strain evidence="19 21">DSM 7308</strain>
    </source>
</reference>
<feature type="binding site" evidence="14 15">
    <location>
        <position position="172"/>
    </location>
    <ligand>
        <name>a divalent metal cation</name>
        <dbReference type="ChEBI" id="CHEBI:60240"/>
    </ligand>
</feature>
<dbReference type="InterPro" id="IPR001352">
    <property type="entry name" value="RNase_HII/HIII"/>
</dbReference>
<dbReference type="HAMAP" id="MF_00052_B">
    <property type="entry name" value="RNase_HII_B"/>
    <property type="match status" value="1"/>
</dbReference>
<evidence type="ECO:0000256" key="1">
    <source>
        <dbReference type="ARBA" id="ARBA00000077"/>
    </source>
</evidence>
<keyword evidence="21" id="KW-1185">Reference proteome</keyword>
<dbReference type="CDD" id="cd07182">
    <property type="entry name" value="RNase_HII_bacteria_HII_like"/>
    <property type="match status" value="1"/>
</dbReference>
<dbReference type="Proteomes" id="UP000323392">
    <property type="component" value="Unassembled WGS sequence"/>
</dbReference>
<evidence type="ECO:0000256" key="2">
    <source>
        <dbReference type="ARBA" id="ARBA00001946"/>
    </source>
</evidence>
<evidence type="ECO:0000256" key="3">
    <source>
        <dbReference type="ARBA" id="ARBA00004065"/>
    </source>
</evidence>
<keyword evidence="11 14" id="KW-0255">Endonuclease</keyword>
<comment type="cofactor">
    <cofactor evidence="14 15">
        <name>Mn(2+)</name>
        <dbReference type="ChEBI" id="CHEBI:29035"/>
    </cofactor>
    <cofactor evidence="14 15">
        <name>Mg(2+)</name>
        <dbReference type="ChEBI" id="CHEBI:18420"/>
    </cofactor>
    <text evidence="14 15">Manganese or magnesium. Binds 1 divalent metal ion per monomer in the absence of substrate. May bind a second metal ion after substrate binding.</text>
</comment>
<keyword evidence="9 14" id="KW-0540">Nuclease</keyword>
<evidence type="ECO:0000313" key="19">
    <source>
        <dbReference type="EMBL" id="SHL12059.1"/>
    </source>
</evidence>
<evidence type="ECO:0000313" key="20">
    <source>
        <dbReference type="Proteomes" id="UP000092605"/>
    </source>
</evidence>
<evidence type="ECO:0000256" key="15">
    <source>
        <dbReference type="PROSITE-ProRule" id="PRU01319"/>
    </source>
</evidence>
<dbReference type="FunFam" id="3.30.420.10:FF:000006">
    <property type="entry name" value="Ribonuclease HII"/>
    <property type="match status" value="1"/>
</dbReference>
<evidence type="ECO:0000256" key="8">
    <source>
        <dbReference type="ARBA" id="ARBA00022490"/>
    </source>
</evidence>
<dbReference type="AlphaFoldDB" id="A0A150FR35"/>
<dbReference type="GO" id="GO:0004523">
    <property type="term" value="F:RNA-DNA hybrid ribonuclease activity"/>
    <property type="evidence" value="ECO:0007669"/>
    <property type="project" value="UniProtKB-UniRule"/>
</dbReference>
<dbReference type="EMBL" id="LSFY01000001">
    <property type="protein sequence ID" value="KXZ40056.1"/>
    <property type="molecule type" value="Genomic_DNA"/>
</dbReference>
<comment type="cofactor">
    <cofactor evidence="2">
        <name>Mg(2+)</name>
        <dbReference type="ChEBI" id="CHEBI:18420"/>
    </cofactor>
</comment>
<comment type="subcellular location">
    <subcellularLocation>
        <location evidence="4 14">Cytoplasm</location>
    </subcellularLocation>
</comment>
<organism evidence="18 20">
    <name type="scientific">Alkalithermobacter thermoalcaliphilus JW-YL-7 = DSM 7308</name>
    <dbReference type="NCBI Taxonomy" id="1121328"/>
    <lineage>
        <taxon>Bacteria</taxon>
        <taxon>Bacillati</taxon>
        <taxon>Bacillota</taxon>
        <taxon>Clostridia</taxon>
        <taxon>Peptostreptococcales</taxon>
        <taxon>Tepidibacteraceae</taxon>
        <taxon>Alkalithermobacter</taxon>
    </lineage>
</organism>
<evidence type="ECO:0000259" key="17">
    <source>
        <dbReference type="PROSITE" id="PS51975"/>
    </source>
</evidence>
<comment type="function">
    <text evidence="3 14 16">Endonuclease that specifically degrades the RNA of RNA-DNA hybrids.</text>
</comment>
<keyword evidence="13 14" id="KW-0464">Manganese</keyword>
<dbReference type="PATRIC" id="fig|1121328.3.peg.1140"/>
<dbReference type="NCBIfam" id="NF000595">
    <property type="entry name" value="PRK00015.1-3"/>
    <property type="match status" value="1"/>
</dbReference>
<evidence type="ECO:0000256" key="11">
    <source>
        <dbReference type="ARBA" id="ARBA00022759"/>
    </source>
</evidence>
<keyword evidence="8 14" id="KW-0963">Cytoplasm</keyword>
<protein>
    <recommendedName>
        <fullName evidence="7 14">Ribonuclease HII</fullName>
        <shortName evidence="14">RNase HII</shortName>
        <ecNumber evidence="6 14">3.1.26.4</ecNumber>
    </recommendedName>
</protein>
<dbReference type="Proteomes" id="UP000092605">
    <property type="component" value="Unassembled WGS sequence"/>
</dbReference>
<dbReference type="GO" id="GO:0032299">
    <property type="term" value="C:ribonuclease H2 complex"/>
    <property type="evidence" value="ECO:0007669"/>
    <property type="project" value="TreeGrafter"/>
</dbReference>
<dbReference type="EC" id="3.1.26.4" evidence="6 14"/>
<evidence type="ECO:0000256" key="5">
    <source>
        <dbReference type="ARBA" id="ARBA00007383"/>
    </source>
</evidence>
<evidence type="ECO:0000256" key="9">
    <source>
        <dbReference type="ARBA" id="ARBA00022722"/>
    </source>
</evidence>
<evidence type="ECO:0000256" key="16">
    <source>
        <dbReference type="RuleBase" id="RU003515"/>
    </source>
</evidence>
<dbReference type="NCBIfam" id="NF000594">
    <property type="entry name" value="PRK00015.1-1"/>
    <property type="match status" value="1"/>
</dbReference>
<comment type="similarity">
    <text evidence="5 14 16">Belongs to the RNase HII family.</text>
</comment>
<dbReference type="GO" id="GO:0006298">
    <property type="term" value="P:mismatch repair"/>
    <property type="evidence" value="ECO:0007669"/>
    <property type="project" value="TreeGrafter"/>
</dbReference>
<comment type="catalytic activity">
    <reaction evidence="1 14 15 16">
        <text>Endonucleolytic cleavage to 5'-phosphomonoester.</text>
        <dbReference type="EC" id="3.1.26.4"/>
    </reaction>
</comment>
<dbReference type="GO" id="GO:0043137">
    <property type="term" value="P:DNA replication, removal of RNA primer"/>
    <property type="evidence" value="ECO:0007669"/>
    <property type="project" value="TreeGrafter"/>
</dbReference>
<accession>A0A150FR35</accession>
<evidence type="ECO:0000256" key="6">
    <source>
        <dbReference type="ARBA" id="ARBA00012180"/>
    </source>
</evidence>
<gene>
    <name evidence="14" type="primary">rnhB</name>
    <name evidence="18" type="ORF">JWYL7_1131</name>
    <name evidence="19" type="ORF">SAMN05661008_01484</name>
</gene>
<dbReference type="PANTHER" id="PTHR10954">
    <property type="entry name" value="RIBONUCLEASE H2 SUBUNIT A"/>
    <property type="match status" value="1"/>
</dbReference>
<dbReference type="PANTHER" id="PTHR10954:SF18">
    <property type="entry name" value="RIBONUCLEASE HII"/>
    <property type="match status" value="1"/>
</dbReference>
<dbReference type="InterPro" id="IPR036397">
    <property type="entry name" value="RNaseH_sf"/>
</dbReference>
<keyword evidence="12 14" id="KW-0378">Hydrolase</keyword>
<sequence>MIENMSVKQINEIVSNLEINEYLKYIDILKNDKRASVQKIALKLSKKLDDIRKEEIRLQNMKIFENEAYKRGFRYIGGIDEAGRGPLAGPVVAAVVVLSEDTIIKGINDSKKLSLKKRQELFDIIKEKAIDYGIGIVDNNEIDKLNILNATYEAMKKALFNLKNTPDYLLIDALTIPNINIPQKPIIEGDRKSISISAASILAKVTRDKIMEEYDKLYPQYKFAKHKGYGTKEHYEAIKIYGITPIHRKTFLKSILNGELDENHKL</sequence>
<comment type="caution">
    <text evidence="18">The sequence shown here is derived from an EMBL/GenBank/DDBJ whole genome shotgun (WGS) entry which is preliminary data.</text>
</comment>
<dbReference type="EMBL" id="FRBG01000012">
    <property type="protein sequence ID" value="SHL12059.1"/>
    <property type="molecule type" value="Genomic_DNA"/>
</dbReference>
<dbReference type="InterPro" id="IPR022898">
    <property type="entry name" value="RNase_HII"/>
</dbReference>
<feature type="binding site" evidence="14 15">
    <location>
        <position position="81"/>
    </location>
    <ligand>
        <name>a divalent metal cation</name>
        <dbReference type="ChEBI" id="CHEBI:60240"/>
    </ligand>
</feature>
<dbReference type="Pfam" id="PF01351">
    <property type="entry name" value="RNase_HII"/>
    <property type="match status" value="1"/>
</dbReference>
<evidence type="ECO:0000256" key="13">
    <source>
        <dbReference type="ARBA" id="ARBA00023211"/>
    </source>
</evidence>
<name>A0A150FR35_CLOPD</name>
<feature type="binding site" evidence="14 15">
    <location>
        <position position="80"/>
    </location>
    <ligand>
        <name>a divalent metal cation</name>
        <dbReference type="ChEBI" id="CHEBI:60240"/>
    </ligand>
</feature>
<dbReference type="GO" id="GO:0005737">
    <property type="term" value="C:cytoplasm"/>
    <property type="evidence" value="ECO:0007669"/>
    <property type="project" value="UniProtKB-SubCell"/>
</dbReference>
<evidence type="ECO:0000256" key="12">
    <source>
        <dbReference type="ARBA" id="ARBA00022801"/>
    </source>
</evidence>
<evidence type="ECO:0000313" key="18">
    <source>
        <dbReference type="EMBL" id="KXZ40056.1"/>
    </source>
</evidence>
<evidence type="ECO:0000256" key="10">
    <source>
        <dbReference type="ARBA" id="ARBA00022723"/>
    </source>
</evidence>
<reference evidence="18 20" key="1">
    <citation type="submission" date="2016-02" db="EMBL/GenBank/DDBJ databases">
        <title>Draft genome sequence for Clostridium paradoxum JW-YL-7.</title>
        <authorList>
            <person name="Utturkar S.M."/>
            <person name="Lancaster A."/>
            <person name="Poole F.L."/>
            <person name="Adams M.W."/>
            <person name="Brown S.D."/>
        </authorList>
    </citation>
    <scope>NUCLEOTIDE SEQUENCE [LARGE SCALE GENOMIC DNA]</scope>
    <source>
        <strain evidence="18 20">JW-YL-7</strain>
    </source>
</reference>
<dbReference type="SUPFAM" id="SSF53098">
    <property type="entry name" value="Ribonuclease H-like"/>
    <property type="match status" value="1"/>
</dbReference>